<dbReference type="AlphaFoldDB" id="A0A316FVS4"/>
<evidence type="ECO:0000313" key="2">
    <source>
        <dbReference type="Proteomes" id="UP000245697"/>
    </source>
</evidence>
<dbReference type="PANTHER" id="PTHR38479:SF2">
    <property type="entry name" value="WINGED HELIX DNA-BINDING DOMAIN-CONTAINING PROTEIN"/>
    <property type="match status" value="1"/>
</dbReference>
<comment type="caution">
    <text evidence="1">The sequence shown here is derived from an EMBL/GenBank/DDBJ whole genome shotgun (WGS) entry which is preliminary data.</text>
</comment>
<dbReference type="Proteomes" id="UP000245697">
    <property type="component" value="Unassembled WGS sequence"/>
</dbReference>
<dbReference type="EMBL" id="QGGR01000010">
    <property type="protein sequence ID" value="PWK46117.1"/>
    <property type="molecule type" value="Genomic_DNA"/>
</dbReference>
<organism evidence="1 2">
    <name type="scientific">Actinoplanes xinjiangensis</name>
    <dbReference type="NCBI Taxonomy" id="512350"/>
    <lineage>
        <taxon>Bacteria</taxon>
        <taxon>Bacillati</taxon>
        <taxon>Actinomycetota</taxon>
        <taxon>Actinomycetes</taxon>
        <taxon>Micromonosporales</taxon>
        <taxon>Micromonosporaceae</taxon>
        <taxon>Actinoplanes</taxon>
    </lineage>
</organism>
<sequence>MTVLSTRVLNRTYLRRQLLAERIPRPAAAIVEHLVAVQGQEPDAPYLGLWARSSDFAMADLTGLLQDRTVVRSALLRGTQHLCSGADYGWLRPTLQPALERMAGRAGRLGGCDPEAFDAVGREILAEGTLTRPEIARRIAARFPEAELGELALVVHLRFALLHPPPAGTWGHRGRVGCVLAEDWLGRPLAAGPDAETLVLRYLAAFGPASVKDVQVWSGLTRLAALFATLRPRLRVFRDENGMELYDLPDAPIEDADAPAPVVFLPEFDNAVLGHSDRSRILHPGDRSLVMPGWSMVHPTVLVDGFVAATWSRKGPLVEIAPFRPLRPVDRSAVEAEAERVVGFVAPGETPEVRWT</sequence>
<proteinExistence type="predicted"/>
<dbReference type="InterPro" id="IPR009351">
    <property type="entry name" value="AlkZ-like"/>
</dbReference>
<keyword evidence="2" id="KW-1185">Reference proteome</keyword>
<protein>
    <submittedName>
        <fullName evidence="1">Winged helix DNA-binding protein</fullName>
    </submittedName>
</protein>
<gene>
    <name evidence="1" type="ORF">BC793_110107</name>
</gene>
<accession>A0A316FVS4</accession>
<name>A0A316FVS4_9ACTN</name>
<dbReference type="OrthoDB" id="9148135at2"/>
<dbReference type="RefSeq" id="WP_109595486.1">
    <property type="nucleotide sequence ID" value="NZ_BONA01000054.1"/>
</dbReference>
<reference evidence="1 2" key="1">
    <citation type="submission" date="2018-05" db="EMBL/GenBank/DDBJ databases">
        <title>Genomic Encyclopedia of Archaeal and Bacterial Type Strains, Phase II (KMG-II): from individual species to whole genera.</title>
        <authorList>
            <person name="Goeker M."/>
        </authorList>
    </citation>
    <scope>NUCLEOTIDE SEQUENCE [LARGE SCALE GENOMIC DNA]</scope>
    <source>
        <strain evidence="1 2">DSM 45184</strain>
    </source>
</reference>
<keyword evidence="1" id="KW-0238">DNA-binding</keyword>
<evidence type="ECO:0000313" key="1">
    <source>
        <dbReference type="EMBL" id="PWK46117.1"/>
    </source>
</evidence>
<dbReference type="Pfam" id="PF06224">
    <property type="entry name" value="AlkZ-like"/>
    <property type="match status" value="1"/>
</dbReference>
<dbReference type="PANTHER" id="PTHR38479">
    <property type="entry name" value="LMO0824 PROTEIN"/>
    <property type="match status" value="1"/>
</dbReference>
<dbReference type="GO" id="GO:0003677">
    <property type="term" value="F:DNA binding"/>
    <property type="evidence" value="ECO:0007669"/>
    <property type="project" value="UniProtKB-KW"/>
</dbReference>